<keyword evidence="6" id="KW-0539">Nucleus</keyword>
<evidence type="ECO:0000256" key="2">
    <source>
        <dbReference type="ARBA" id="ARBA00022737"/>
    </source>
</evidence>
<dbReference type="Proteomes" id="UP001152523">
    <property type="component" value="Unassembled WGS sequence"/>
</dbReference>
<dbReference type="CDD" id="cd00167">
    <property type="entry name" value="SANT"/>
    <property type="match status" value="2"/>
</dbReference>
<dbReference type="AlphaFoldDB" id="A0AAV0G4R8"/>
<organism evidence="9 10">
    <name type="scientific">Cuscuta epithymum</name>
    <dbReference type="NCBI Taxonomy" id="186058"/>
    <lineage>
        <taxon>Eukaryota</taxon>
        <taxon>Viridiplantae</taxon>
        <taxon>Streptophyta</taxon>
        <taxon>Embryophyta</taxon>
        <taxon>Tracheophyta</taxon>
        <taxon>Spermatophyta</taxon>
        <taxon>Magnoliopsida</taxon>
        <taxon>eudicotyledons</taxon>
        <taxon>Gunneridae</taxon>
        <taxon>Pentapetalae</taxon>
        <taxon>asterids</taxon>
        <taxon>lamiids</taxon>
        <taxon>Solanales</taxon>
        <taxon>Convolvulaceae</taxon>
        <taxon>Cuscuteae</taxon>
        <taxon>Cuscuta</taxon>
        <taxon>Cuscuta subgen. Cuscuta</taxon>
    </lineage>
</organism>
<accession>A0AAV0G4R8</accession>
<feature type="domain" description="HTH myb-type" evidence="8">
    <location>
        <begin position="73"/>
        <end position="120"/>
    </location>
</feature>
<evidence type="ECO:0000256" key="6">
    <source>
        <dbReference type="ARBA" id="ARBA00023242"/>
    </source>
</evidence>
<feature type="domain" description="HTH myb-type" evidence="8">
    <location>
        <begin position="12"/>
        <end position="68"/>
    </location>
</feature>
<evidence type="ECO:0000259" key="8">
    <source>
        <dbReference type="PROSITE" id="PS51294"/>
    </source>
</evidence>
<dbReference type="Gene3D" id="1.10.10.60">
    <property type="entry name" value="Homeodomain-like"/>
    <property type="match status" value="2"/>
</dbReference>
<keyword evidence="10" id="KW-1185">Reference proteome</keyword>
<evidence type="ECO:0000259" key="7">
    <source>
        <dbReference type="PROSITE" id="PS50090"/>
    </source>
</evidence>
<dbReference type="InterPro" id="IPR017930">
    <property type="entry name" value="Myb_dom"/>
</dbReference>
<evidence type="ECO:0000313" key="10">
    <source>
        <dbReference type="Proteomes" id="UP001152523"/>
    </source>
</evidence>
<evidence type="ECO:0000256" key="1">
    <source>
        <dbReference type="ARBA" id="ARBA00004123"/>
    </source>
</evidence>
<dbReference type="EMBL" id="CAMAPF010001045">
    <property type="protein sequence ID" value="CAH9142947.1"/>
    <property type="molecule type" value="Genomic_DNA"/>
</dbReference>
<feature type="domain" description="Myb-like" evidence="7">
    <location>
        <begin position="12"/>
        <end position="64"/>
    </location>
</feature>
<keyword evidence="4" id="KW-0238">DNA-binding</keyword>
<dbReference type="PANTHER" id="PTHR47996">
    <property type="entry name" value="TRANSCRIPTION FACTOR DUO1"/>
    <property type="match status" value="1"/>
</dbReference>
<comment type="subcellular location">
    <subcellularLocation>
        <location evidence="1">Nucleus</location>
    </subcellularLocation>
</comment>
<feature type="domain" description="Myb-like" evidence="7">
    <location>
        <begin position="73"/>
        <end position="116"/>
    </location>
</feature>
<dbReference type="GO" id="GO:0010597">
    <property type="term" value="P:green leaf volatile biosynthetic process"/>
    <property type="evidence" value="ECO:0007669"/>
    <property type="project" value="UniProtKB-ARBA"/>
</dbReference>
<dbReference type="GO" id="GO:0000976">
    <property type="term" value="F:transcription cis-regulatory region binding"/>
    <property type="evidence" value="ECO:0007669"/>
    <property type="project" value="UniProtKB-ARBA"/>
</dbReference>
<dbReference type="SUPFAM" id="SSF46689">
    <property type="entry name" value="Homeodomain-like"/>
    <property type="match status" value="1"/>
</dbReference>
<sequence length="283" mass="31603">MMMSGEVIMEGGSELKKGPWKAEEDEVLLEHVRQHGPRHWSSIRSKGLLQRTGKSCRLRWVNKLRPNLKTGLKFSADEERIVIDLQGQFGNKWAKIATYLPGRTDNDVKNFWSSRRKRLARVNSRSSTTTAAAALKEEEEKSRCDEEESCSEWTSIPMLPQDPAAWFPFEPPGRLGLETAPCTCCGAGFNVCPQQRREACFTTTTTLGDGDDLALLDALGNAPPAADESLVCCGSTAATNNDDYYYYDSLIPHHTSFMDEDFPIDYDVFDDQLPNPNIPSADS</sequence>
<dbReference type="InterPro" id="IPR053106">
    <property type="entry name" value="Plant_Male-Germline_Reg_TFs"/>
</dbReference>
<dbReference type="FunFam" id="1.10.10.60:FF:000060">
    <property type="entry name" value="MYB transcription factor"/>
    <property type="match status" value="1"/>
</dbReference>
<dbReference type="PROSITE" id="PS50090">
    <property type="entry name" value="MYB_LIKE"/>
    <property type="match status" value="2"/>
</dbReference>
<dbReference type="PROSITE" id="PS51294">
    <property type="entry name" value="HTH_MYB"/>
    <property type="match status" value="2"/>
</dbReference>
<dbReference type="InterPro" id="IPR009057">
    <property type="entry name" value="Homeodomain-like_sf"/>
</dbReference>
<name>A0AAV0G4R8_9ASTE</name>
<dbReference type="GO" id="GO:0005634">
    <property type="term" value="C:nucleus"/>
    <property type="evidence" value="ECO:0007669"/>
    <property type="project" value="UniProtKB-SubCell"/>
</dbReference>
<dbReference type="PANTHER" id="PTHR47996:SF3">
    <property type="entry name" value="TRANSCRIPTION FACTOR DUO1"/>
    <property type="match status" value="1"/>
</dbReference>
<dbReference type="Pfam" id="PF00249">
    <property type="entry name" value="Myb_DNA-binding"/>
    <property type="match status" value="2"/>
</dbReference>
<proteinExistence type="predicted"/>
<comment type="caution">
    <text evidence="9">The sequence shown here is derived from an EMBL/GenBank/DDBJ whole genome shotgun (WGS) entry which is preliminary data.</text>
</comment>
<protein>
    <submittedName>
        <fullName evidence="9">Uncharacterized protein</fullName>
    </submittedName>
</protein>
<dbReference type="SMART" id="SM00717">
    <property type="entry name" value="SANT"/>
    <property type="match status" value="2"/>
</dbReference>
<evidence type="ECO:0000313" key="9">
    <source>
        <dbReference type="EMBL" id="CAH9142947.1"/>
    </source>
</evidence>
<reference evidence="9" key="1">
    <citation type="submission" date="2022-07" db="EMBL/GenBank/DDBJ databases">
        <authorList>
            <person name="Macas J."/>
            <person name="Novak P."/>
            <person name="Neumann P."/>
        </authorList>
    </citation>
    <scope>NUCLEOTIDE SEQUENCE</scope>
</reference>
<evidence type="ECO:0000256" key="5">
    <source>
        <dbReference type="ARBA" id="ARBA00023163"/>
    </source>
</evidence>
<gene>
    <name evidence="9" type="ORF">CEPIT_LOCUS40289</name>
</gene>
<evidence type="ECO:0000256" key="3">
    <source>
        <dbReference type="ARBA" id="ARBA00023015"/>
    </source>
</evidence>
<keyword evidence="5" id="KW-0804">Transcription</keyword>
<keyword evidence="3" id="KW-0805">Transcription regulation</keyword>
<dbReference type="FunFam" id="1.10.10.60:FF:000351">
    <property type="entry name" value="Transcription factor GAMYB"/>
    <property type="match status" value="1"/>
</dbReference>
<dbReference type="InterPro" id="IPR001005">
    <property type="entry name" value="SANT/Myb"/>
</dbReference>
<evidence type="ECO:0000256" key="4">
    <source>
        <dbReference type="ARBA" id="ARBA00023125"/>
    </source>
</evidence>
<keyword evidence="2" id="KW-0677">Repeat</keyword>